<dbReference type="Pfam" id="PF17286">
    <property type="entry name" value="PRMT5_C"/>
    <property type="match status" value="1"/>
</dbReference>
<dbReference type="Proteomes" id="UP000749646">
    <property type="component" value="Unassembled WGS sequence"/>
</dbReference>
<feature type="active site" description="Proton donor/acceptor" evidence="5">
    <location>
        <position position="462"/>
    </location>
</feature>
<dbReference type="Pfam" id="PF17285">
    <property type="entry name" value="PRMT5_TIM"/>
    <property type="match status" value="1"/>
</dbReference>
<evidence type="ECO:0000256" key="2">
    <source>
        <dbReference type="ARBA" id="ARBA00022679"/>
    </source>
</evidence>
<feature type="domain" description="PRMT5 TIM barrel" evidence="9">
    <location>
        <begin position="43"/>
        <end position="307"/>
    </location>
</feature>
<evidence type="ECO:0000259" key="9">
    <source>
        <dbReference type="Pfam" id="PF17285"/>
    </source>
</evidence>
<keyword evidence="1 4" id="KW-0489">Methyltransferase</keyword>
<dbReference type="InterPro" id="IPR029063">
    <property type="entry name" value="SAM-dependent_MTases_sf"/>
</dbReference>
<dbReference type="AlphaFoldDB" id="A0A9P6M9Q6"/>
<dbReference type="SUPFAM" id="SSF53335">
    <property type="entry name" value="S-adenosyl-L-methionine-dependent methyltransferases"/>
    <property type="match status" value="1"/>
</dbReference>
<feature type="domain" description="PRMT5 oligomerisation" evidence="10">
    <location>
        <begin position="485"/>
        <end position="664"/>
    </location>
</feature>
<evidence type="ECO:0000256" key="3">
    <source>
        <dbReference type="ARBA" id="ARBA00022691"/>
    </source>
</evidence>
<feature type="binding site" evidence="6">
    <location>
        <begin position="351"/>
        <end position="352"/>
    </location>
    <ligand>
        <name>S-adenosyl-L-methionine</name>
        <dbReference type="ChEBI" id="CHEBI:59789"/>
    </ligand>
</feature>
<reference evidence="11" key="1">
    <citation type="journal article" date="2020" name="Fungal Divers.">
        <title>Resolving the Mortierellaceae phylogeny through synthesis of multi-gene phylogenetics and phylogenomics.</title>
        <authorList>
            <person name="Vandepol N."/>
            <person name="Liber J."/>
            <person name="Desiro A."/>
            <person name="Na H."/>
            <person name="Kennedy M."/>
            <person name="Barry K."/>
            <person name="Grigoriev I.V."/>
            <person name="Miller A.N."/>
            <person name="O'Donnell K."/>
            <person name="Stajich J.E."/>
            <person name="Bonito G."/>
        </authorList>
    </citation>
    <scope>NUCLEOTIDE SEQUENCE</scope>
    <source>
        <strain evidence="11">MES-2147</strain>
    </source>
</reference>
<dbReference type="PROSITE" id="PS51678">
    <property type="entry name" value="SAM_MT_PRMT"/>
    <property type="match status" value="1"/>
</dbReference>
<evidence type="ECO:0000256" key="5">
    <source>
        <dbReference type="PIRSR" id="PIRSR015894-1"/>
    </source>
</evidence>
<comment type="similarity">
    <text evidence="4">Belongs to the class I-like SAM-binding methyltransferase superfamily.</text>
</comment>
<dbReference type="FunFam" id="3.40.50.150:FF:000149">
    <property type="entry name" value="Protein arginine N-methyltransferase"/>
    <property type="match status" value="1"/>
</dbReference>
<name>A0A9P6M9Q6_9FUNG</name>
<dbReference type="Gene3D" id="3.40.50.150">
    <property type="entry name" value="Vaccinia Virus protein VP39"/>
    <property type="match status" value="1"/>
</dbReference>
<dbReference type="GO" id="GO:0006355">
    <property type="term" value="P:regulation of DNA-templated transcription"/>
    <property type="evidence" value="ECO:0007669"/>
    <property type="project" value="TreeGrafter"/>
</dbReference>
<keyword evidence="2 4" id="KW-0808">Transferase</keyword>
<feature type="site" description="Critical for specifying symmetric addition of methyl groups" evidence="7">
    <location>
        <position position="345"/>
    </location>
</feature>
<evidence type="ECO:0000259" key="8">
    <source>
        <dbReference type="Pfam" id="PF05185"/>
    </source>
</evidence>
<evidence type="ECO:0000256" key="7">
    <source>
        <dbReference type="PIRSR" id="PIRSR015894-3"/>
    </source>
</evidence>
<organism evidence="11 12">
    <name type="scientific">Modicella reniformis</name>
    <dbReference type="NCBI Taxonomy" id="1440133"/>
    <lineage>
        <taxon>Eukaryota</taxon>
        <taxon>Fungi</taxon>
        <taxon>Fungi incertae sedis</taxon>
        <taxon>Mucoromycota</taxon>
        <taxon>Mortierellomycotina</taxon>
        <taxon>Mortierellomycetes</taxon>
        <taxon>Mortierellales</taxon>
        <taxon>Mortierellaceae</taxon>
        <taxon>Modicella</taxon>
    </lineage>
</organism>
<dbReference type="PANTHER" id="PTHR10738:SF0">
    <property type="entry name" value="PROTEIN ARGININE N-METHYLTRANSFERASE 5"/>
    <property type="match status" value="1"/>
</dbReference>
<dbReference type="GO" id="GO:0016274">
    <property type="term" value="F:protein-arginine N-methyltransferase activity"/>
    <property type="evidence" value="ECO:0007669"/>
    <property type="project" value="InterPro"/>
</dbReference>
<dbReference type="CDD" id="cd02440">
    <property type="entry name" value="AdoMet_MTases"/>
    <property type="match status" value="1"/>
</dbReference>
<proteinExistence type="inferred from homology"/>
<dbReference type="InterPro" id="IPR025799">
    <property type="entry name" value="Arg_MeTrfase"/>
</dbReference>
<evidence type="ECO:0000256" key="1">
    <source>
        <dbReference type="ARBA" id="ARBA00022603"/>
    </source>
</evidence>
<dbReference type="InterPro" id="IPR035247">
    <property type="entry name" value="PRMT5_TIM"/>
</dbReference>
<dbReference type="PANTHER" id="PTHR10738">
    <property type="entry name" value="PROTEIN ARGININE N-METHYLTRANSFERASE 5"/>
    <property type="match status" value="1"/>
</dbReference>
<dbReference type="InterPro" id="IPR035248">
    <property type="entry name" value="PRMT5_C"/>
</dbReference>
<keyword evidence="3 4" id="KW-0949">S-adenosyl-L-methionine</keyword>
<dbReference type="InterPro" id="IPR007857">
    <property type="entry name" value="Arg_MeTrfase_PRMT5"/>
</dbReference>
<evidence type="ECO:0000256" key="4">
    <source>
        <dbReference type="PIRNR" id="PIRNR015894"/>
    </source>
</evidence>
<feature type="binding site" evidence="6">
    <location>
        <position position="342"/>
    </location>
    <ligand>
        <name>S-adenosyl-L-methionine</name>
        <dbReference type="ChEBI" id="CHEBI:59789"/>
    </ligand>
</feature>
<dbReference type="PIRSF" id="PIRSF015894">
    <property type="entry name" value="Skb1_MeTrfase"/>
    <property type="match status" value="1"/>
</dbReference>
<protein>
    <recommendedName>
        <fullName evidence="4">Protein arginine N-methyltransferase</fullName>
    </recommendedName>
</protein>
<accession>A0A9P6M9Q6</accession>
<dbReference type="GO" id="GO:0005634">
    <property type="term" value="C:nucleus"/>
    <property type="evidence" value="ECO:0007669"/>
    <property type="project" value="TreeGrafter"/>
</dbReference>
<dbReference type="GO" id="GO:0005829">
    <property type="term" value="C:cytosol"/>
    <property type="evidence" value="ECO:0007669"/>
    <property type="project" value="TreeGrafter"/>
</dbReference>
<feature type="active site" description="Proton donor/acceptor" evidence="5">
    <location>
        <position position="453"/>
    </location>
</feature>
<evidence type="ECO:0000313" key="11">
    <source>
        <dbReference type="EMBL" id="KAF9983063.1"/>
    </source>
</evidence>
<dbReference type="Gene3D" id="2.70.160.11">
    <property type="entry name" value="Hnrnp arginine n-methyltransferase1"/>
    <property type="match status" value="1"/>
</dbReference>
<evidence type="ECO:0000259" key="10">
    <source>
        <dbReference type="Pfam" id="PF17286"/>
    </source>
</evidence>
<dbReference type="EMBL" id="JAAAHW010003517">
    <property type="protein sequence ID" value="KAF9983063.1"/>
    <property type="molecule type" value="Genomic_DNA"/>
</dbReference>
<evidence type="ECO:0000256" key="6">
    <source>
        <dbReference type="PIRSR" id="PIRSR015894-2"/>
    </source>
</evidence>
<feature type="domain" description="PRMT5 arginine-N-methyltransferase" evidence="8">
    <location>
        <begin position="317"/>
        <end position="482"/>
    </location>
</feature>
<dbReference type="Gene3D" id="3.20.20.150">
    <property type="entry name" value="Divalent-metal-dependent TIM barrel enzymes"/>
    <property type="match status" value="1"/>
</dbReference>
<dbReference type="OrthoDB" id="1368803at2759"/>
<dbReference type="Pfam" id="PF05185">
    <property type="entry name" value="PRMT5"/>
    <property type="match status" value="1"/>
</dbReference>
<feature type="binding site" evidence="6">
    <location>
        <begin position="437"/>
        <end position="438"/>
    </location>
    <ligand>
        <name>S-adenosyl-L-methionine</name>
        <dbReference type="ChEBI" id="CHEBI:59789"/>
    </ligand>
</feature>
<keyword evidence="12" id="KW-1185">Reference proteome</keyword>
<dbReference type="GO" id="GO:0032259">
    <property type="term" value="P:methylation"/>
    <property type="evidence" value="ECO:0007669"/>
    <property type="project" value="UniProtKB-KW"/>
</dbReference>
<feature type="binding site" evidence="6">
    <location>
        <position position="410"/>
    </location>
    <ligand>
        <name>S-adenosyl-L-methionine</name>
        <dbReference type="ChEBI" id="CHEBI:59789"/>
    </ligand>
</feature>
<comment type="caution">
    <text evidence="11">The sequence shown here is derived from an EMBL/GenBank/DDBJ whole genome shotgun (WGS) entry which is preliminary data.</text>
</comment>
<sequence length="667" mass="74969">MAISFQQAAAMALDSVQIGFLPPAAHVTADNVLQLVPYAQSKGFDFIIAPINSPAYRRVLFENEGRLSPAMLAWRAGMEALRPEDLVLRTADRSEAIVGTLSDWQDFDSQDPKVRLHSELALRQQFTWAAHLGLGGVILPYPPSSRPLTNYSRVLTGTLSMIPYTVCWLRVPCMDNDLEKDVAEELQGMKSWERWNILRNMAGSDSKLGVALELSSTLPTDQVLDRWFAEPVKVIILHEDIFLTNNRGYPVLSKRHQHVVRMFFKFKPYFIISSPTMPKLVLDEFSDDVLEESLASPHADYIRYLYRTQDAPGVIDQFATGYQDYLQAPLQPLQDNLDSSTYETFEKDPIKYQQYELAIERALRDRPFPNGGTPDVTVITVVGAGRGPLVNCSLRAAEKAGRNVRIYAVEKNPNAFVTIQNMKAAQWGDRVNIVFSDMRTWKAPEQADILVSELLGSFGDNELSPECLDGAQKVLKLDGISIPANYTAFVAPMSSNKLHADVSGYKDLARFETSYVVMFKTVSLLAQPKPIWVFEHPNRTDIPLDQDPLSNHHNIRSGSVEFTSETSGMVHGVAGYFESVLYKDVILSINPATHSSGMFSWFPIYFPIRTPLYIPAGAQVVLDFWRLTDKRKVWYEWRVSCKVKGLGEIQWSALHNVGGRSSSIGLY</sequence>
<dbReference type="InterPro" id="IPR035075">
    <property type="entry name" value="PRMT5"/>
</dbReference>
<gene>
    <name evidence="11" type="ORF">BGZ65_002220</name>
</gene>
<evidence type="ECO:0000313" key="12">
    <source>
        <dbReference type="Proteomes" id="UP000749646"/>
    </source>
</evidence>